<evidence type="ECO:0000256" key="5">
    <source>
        <dbReference type="ARBA" id="ARBA00022989"/>
    </source>
</evidence>
<dbReference type="PANTHER" id="PTHR30353:SF0">
    <property type="entry name" value="TRANSMEMBRANE PROTEIN"/>
    <property type="match status" value="1"/>
</dbReference>
<evidence type="ECO:0000256" key="1">
    <source>
        <dbReference type="ARBA" id="ARBA00004651"/>
    </source>
</evidence>
<dbReference type="AlphaFoldDB" id="A0A0Y0NKA6"/>
<gene>
    <name evidence="9" type="ORF">AWU67_16750</name>
</gene>
<dbReference type="InterPro" id="IPR032818">
    <property type="entry name" value="DedA-like"/>
</dbReference>
<evidence type="ECO:0000313" key="10">
    <source>
        <dbReference type="Proteomes" id="UP000058305"/>
    </source>
</evidence>
<keyword evidence="4 7" id="KW-0812">Transmembrane</keyword>
<evidence type="ECO:0000259" key="8">
    <source>
        <dbReference type="Pfam" id="PF09335"/>
    </source>
</evidence>
<evidence type="ECO:0000256" key="7">
    <source>
        <dbReference type="RuleBase" id="RU367016"/>
    </source>
</evidence>
<evidence type="ECO:0000256" key="2">
    <source>
        <dbReference type="ARBA" id="ARBA00010792"/>
    </source>
</evidence>
<feature type="transmembrane region" description="Helical" evidence="7">
    <location>
        <begin position="142"/>
        <end position="164"/>
    </location>
</feature>
<comment type="subcellular location">
    <subcellularLocation>
        <location evidence="1 7">Cell membrane</location>
        <topology evidence="1 7">Multi-pass membrane protein</topology>
    </subcellularLocation>
</comment>
<sequence>MEPLTDFLISAVSSPWVYLVIFVAVVVDGFFPPVPSEIVVTVAAAIGVSTGAPNPIVIVALAALGAAVGDNIAYYMGRSIGTQRTAWSRRPRVVAAFAAAERGLARRAASMLLVARYIPVGRIAVNMTAGATRFSYRRFWPLTLVAGACWAVYTVLIGVIAGSWAADQPVLGAVIGAAIALVVGIAIDRISALVSRRRAAAADAARQARLGYQTGVTRTALPEPAA</sequence>
<keyword evidence="10" id="KW-1185">Reference proteome</keyword>
<keyword evidence="6 7" id="KW-0472">Membrane</keyword>
<dbReference type="KEGG" id="mvd:AWU67_16750"/>
<reference evidence="10" key="2">
    <citation type="submission" date="2016-01" db="EMBL/GenBank/DDBJ databases">
        <title>First complete genome sequence of a species in the genus Microterricola, an extremophilic cold active enzyme producing strain ERGS5:02 isolated from Sikkim Himalaya.</title>
        <authorList>
            <person name="Kumar R."/>
            <person name="Singh D."/>
            <person name="Swarnkar M.K."/>
        </authorList>
    </citation>
    <scope>NUCLEOTIDE SEQUENCE [LARGE SCALE GENOMIC DNA]</scope>
    <source>
        <strain evidence="10">ERGS5:02</strain>
    </source>
</reference>
<accession>A0A0Y0NKA6</accession>
<evidence type="ECO:0000256" key="3">
    <source>
        <dbReference type="ARBA" id="ARBA00022475"/>
    </source>
</evidence>
<keyword evidence="5 7" id="KW-1133">Transmembrane helix</keyword>
<dbReference type="EMBL" id="CP014145">
    <property type="protein sequence ID" value="AMB60235.1"/>
    <property type="molecule type" value="Genomic_DNA"/>
</dbReference>
<dbReference type="PANTHER" id="PTHR30353">
    <property type="entry name" value="INNER MEMBRANE PROTEIN DEDA-RELATED"/>
    <property type="match status" value="1"/>
</dbReference>
<dbReference type="GO" id="GO:0005886">
    <property type="term" value="C:plasma membrane"/>
    <property type="evidence" value="ECO:0007669"/>
    <property type="project" value="UniProtKB-SubCell"/>
</dbReference>
<dbReference type="Pfam" id="PF09335">
    <property type="entry name" value="VTT_dom"/>
    <property type="match status" value="1"/>
</dbReference>
<evidence type="ECO:0000256" key="4">
    <source>
        <dbReference type="ARBA" id="ARBA00022692"/>
    </source>
</evidence>
<dbReference type="InterPro" id="IPR032816">
    <property type="entry name" value="VTT_dom"/>
</dbReference>
<keyword evidence="3 7" id="KW-1003">Cell membrane</keyword>
<dbReference type="RefSeq" id="WP_067231770.1">
    <property type="nucleotide sequence ID" value="NZ_CP014145.1"/>
</dbReference>
<reference evidence="9 10" key="1">
    <citation type="journal article" date="2016" name="J. Biotechnol.">
        <title>First complete genome sequence of a species in the genus Microterricola, an extremophilic cold active enzyme producing bacterial strain ERGS5:02 isolated from Sikkim Himalaya.</title>
        <authorList>
            <person name="Himanshu"/>
            <person name="Swarnkar M.K."/>
            <person name="Singh D."/>
            <person name="Kumar R."/>
        </authorList>
    </citation>
    <scope>NUCLEOTIDE SEQUENCE [LARGE SCALE GENOMIC DNA]</scope>
    <source>
        <strain evidence="9 10">ERGS5:02</strain>
    </source>
</reference>
<feature type="transmembrane region" description="Helical" evidence="7">
    <location>
        <begin position="56"/>
        <end position="76"/>
    </location>
</feature>
<organism evidence="9 10">
    <name type="scientific">Microterricola viridarii</name>
    <dbReference type="NCBI Taxonomy" id="412690"/>
    <lineage>
        <taxon>Bacteria</taxon>
        <taxon>Bacillati</taxon>
        <taxon>Actinomycetota</taxon>
        <taxon>Actinomycetes</taxon>
        <taxon>Micrococcales</taxon>
        <taxon>Microbacteriaceae</taxon>
        <taxon>Microterricola</taxon>
    </lineage>
</organism>
<comment type="similarity">
    <text evidence="2 7">Belongs to the DedA family.</text>
</comment>
<feature type="transmembrane region" description="Helical" evidence="7">
    <location>
        <begin position="7"/>
        <end position="27"/>
    </location>
</feature>
<protein>
    <recommendedName>
        <fullName evidence="8">VTT domain-containing protein</fullName>
    </recommendedName>
</protein>
<name>A0A0Y0NKA6_9MICO</name>
<proteinExistence type="inferred from homology"/>
<dbReference type="OrthoDB" id="162303at2"/>
<feature type="domain" description="VTT" evidence="8">
    <location>
        <begin position="34"/>
        <end position="158"/>
    </location>
</feature>
<dbReference type="Proteomes" id="UP000058305">
    <property type="component" value="Chromosome"/>
</dbReference>
<evidence type="ECO:0000256" key="6">
    <source>
        <dbReference type="ARBA" id="ARBA00023136"/>
    </source>
</evidence>
<evidence type="ECO:0000313" key="9">
    <source>
        <dbReference type="EMBL" id="AMB60235.1"/>
    </source>
</evidence>
<feature type="transmembrane region" description="Helical" evidence="7">
    <location>
        <begin position="170"/>
        <end position="187"/>
    </location>
</feature>